<dbReference type="GO" id="GO:0005524">
    <property type="term" value="F:ATP binding"/>
    <property type="evidence" value="ECO:0007669"/>
    <property type="project" value="UniProtKB-KW"/>
</dbReference>
<dbReference type="PANTHER" id="PTHR43820:SF4">
    <property type="entry name" value="HIGH-AFFINITY BRANCHED-CHAIN AMINO ACID TRANSPORT ATP-BINDING PROTEIN LIVF"/>
    <property type="match status" value="1"/>
</dbReference>
<dbReference type="EMBL" id="CP051151">
    <property type="protein sequence ID" value="QLY40092.1"/>
    <property type="molecule type" value="Genomic_DNA"/>
</dbReference>
<keyword evidence="2" id="KW-0813">Transport</keyword>
<gene>
    <name evidence="7" type="ORF">HF295_04130</name>
</gene>
<protein>
    <submittedName>
        <fullName evidence="7">ABC transporter ATP-binding protein</fullName>
    </submittedName>
</protein>
<dbReference type="KEGG" id="tbk:HF295_04130"/>
<keyword evidence="8" id="KW-1185">Reference proteome</keyword>
<evidence type="ECO:0000259" key="6">
    <source>
        <dbReference type="PROSITE" id="PS50893"/>
    </source>
</evidence>
<name>A0A7L6N3R0_9MOLU</name>
<dbReference type="InterPro" id="IPR003593">
    <property type="entry name" value="AAA+_ATPase"/>
</dbReference>
<organism evidence="7 8">
    <name type="scientific">Hujiaoplasma nucleasis</name>
    <dbReference type="NCBI Taxonomy" id="2725268"/>
    <lineage>
        <taxon>Bacteria</taxon>
        <taxon>Bacillati</taxon>
        <taxon>Mycoplasmatota</taxon>
        <taxon>Mollicutes</taxon>
        <taxon>Candidatus Izemoplasmatales</taxon>
        <taxon>Hujiaoplasmataceae</taxon>
        <taxon>Hujiaoplasma</taxon>
    </lineage>
</organism>
<evidence type="ECO:0000313" key="8">
    <source>
        <dbReference type="Proteomes" id="UP000512167"/>
    </source>
</evidence>
<dbReference type="Proteomes" id="UP000512167">
    <property type="component" value="Chromosome"/>
</dbReference>
<evidence type="ECO:0000256" key="4">
    <source>
        <dbReference type="ARBA" id="ARBA00022840"/>
    </source>
</evidence>
<dbReference type="Pfam" id="PF00005">
    <property type="entry name" value="ABC_tran"/>
    <property type="match status" value="1"/>
</dbReference>
<dbReference type="AlphaFoldDB" id="A0A7L6N3R0"/>
<evidence type="ECO:0000256" key="1">
    <source>
        <dbReference type="ARBA" id="ARBA00005417"/>
    </source>
</evidence>
<dbReference type="InterPro" id="IPR027417">
    <property type="entry name" value="P-loop_NTPase"/>
</dbReference>
<dbReference type="InterPro" id="IPR052156">
    <property type="entry name" value="BCAA_Transport_ATP-bd_LivF"/>
</dbReference>
<dbReference type="PANTHER" id="PTHR43820">
    <property type="entry name" value="HIGH-AFFINITY BRANCHED-CHAIN AMINO ACID TRANSPORT ATP-BINDING PROTEIN LIVF"/>
    <property type="match status" value="1"/>
</dbReference>
<dbReference type="GO" id="GO:0015658">
    <property type="term" value="F:branched-chain amino acid transmembrane transporter activity"/>
    <property type="evidence" value="ECO:0007669"/>
    <property type="project" value="TreeGrafter"/>
</dbReference>
<dbReference type="Gene3D" id="3.40.50.300">
    <property type="entry name" value="P-loop containing nucleotide triphosphate hydrolases"/>
    <property type="match status" value="1"/>
</dbReference>
<reference evidence="7 8" key="1">
    <citation type="submission" date="2020-04" db="EMBL/GenBank/DDBJ databases">
        <authorList>
            <person name="Zheng R.K."/>
            <person name="Sun C.M."/>
        </authorList>
    </citation>
    <scope>NUCLEOTIDE SEQUENCE [LARGE SCALE GENOMIC DNA]</scope>
    <source>
        <strain evidence="8">zrk29</strain>
    </source>
</reference>
<sequence length="271" mass="29982">MNMILKTEDLHVSYGGIRALRGVNINIPQGEIVAILGANGAGKTTLLRTISGLVKSEQGKVIYLDNNITKAPVEKIVKNGILHVPEGRQIFEDLSVFENLKIGAFSTEKKEMKFQNLDSDVQKLVIQRLKQLSIKDNPTVILNKQEAFMQNLSFVYRLFPVLKERKSQIATTLSGGEMQMLAIGRALMGSPKLLILDEPSLGLAPLIIKSIFETITMLKEQGLSILIVEQNALQTLKIADYAYVLQIGKVVKEGKAKDLIKDHSLIEAYLG</sequence>
<evidence type="ECO:0000256" key="3">
    <source>
        <dbReference type="ARBA" id="ARBA00022741"/>
    </source>
</evidence>
<dbReference type="PROSITE" id="PS00211">
    <property type="entry name" value="ABC_TRANSPORTER_1"/>
    <property type="match status" value="1"/>
</dbReference>
<dbReference type="InterPro" id="IPR017871">
    <property type="entry name" value="ABC_transporter-like_CS"/>
</dbReference>
<evidence type="ECO:0000256" key="2">
    <source>
        <dbReference type="ARBA" id="ARBA00022448"/>
    </source>
</evidence>
<evidence type="ECO:0000256" key="5">
    <source>
        <dbReference type="ARBA" id="ARBA00022970"/>
    </source>
</evidence>
<dbReference type="GO" id="GO:0016887">
    <property type="term" value="F:ATP hydrolysis activity"/>
    <property type="evidence" value="ECO:0007669"/>
    <property type="project" value="InterPro"/>
</dbReference>
<dbReference type="CDD" id="cd03224">
    <property type="entry name" value="ABC_TM1139_LivF_branched"/>
    <property type="match status" value="1"/>
</dbReference>
<dbReference type="SMART" id="SM00382">
    <property type="entry name" value="AAA"/>
    <property type="match status" value="1"/>
</dbReference>
<keyword evidence="5" id="KW-0029">Amino-acid transport</keyword>
<evidence type="ECO:0000313" key="7">
    <source>
        <dbReference type="EMBL" id="QLY40092.1"/>
    </source>
</evidence>
<dbReference type="PROSITE" id="PS50893">
    <property type="entry name" value="ABC_TRANSPORTER_2"/>
    <property type="match status" value="1"/>
</dbReference>
<feature type="domain" description="ABC transporter" evidence="6">
    <location>
        <begin position="5"/>
        <end position="270"/>
    </location>
</feature>
<accession>A0A7L6N3R0</accession>
<proteinExistence type="inferred from homology"/>
<comment type="similarity">
    <text evidence="1">Belongs to the ABC transporter superfamily.</text>
</comment>
<dbReference type="InterPro" id="IPR003439">
    <property type="entry name" value="ABC_transporter-like_ATP-bd"/>
</dbReference>
<keyword evidence="3" id="KW-0547">Nucleotide-binding</keyword>
<dbReference type="GO" id="GO:0015807">
    <property type="term" value="P:L-amino acid transport"/>
    <property type="evidence" value="ECO:0007669"/>
    <property type="project" value="TreeGrafter"/>
</dbReference>
<dbReference type="SUPFAM" id="SSF52540">
    <property type="entry name" value="P-loop containing nucleoside triphosphate hydrolases"/>
    <property type="match status" value="1"/>
</dbReference>
<keyword evidence="4 7" id="KW-0067">ATP-binding</keyword>